<dbReference type="EMBL" id="VSRR010095330">
    <property type="protein sequence ID" value="MPC93573.1"/>
    <property type="molecule type" value="Genomic_DNA"/>
</dbReference>
<dbReference type="Proteomes" id="UP000324222">
    <property type="component" value="Unassembled WGS sequence"/>
</dbReference>
<evidence type="ECO:0000313" key="2">
    <source>
        <dbReference type="EMBL" id="MPC93573.1"/>
    </source>
</evidence>
<name>A0A5B7JGS4_PORTR</name>
<evidence type="ECO:0000256" key="1">
    <source>
        <dbReference type="SAM" id="MobiDB-lite"/>
    </source>
</evidence>
<keyword evidence="3" id="KW-1185">Reference proteome</keyword>
<accession>A0A5B7JGS4</accession>
<gene>
    <name evidence="2" type="ORF">E2C01_088707</name>
</gene>
<comment type="caution">
    <text evidence="2">The sequence shown here is derived from an EMBL/GenBank/DDBJ whole genome shotgun (WGS) entry which is preliminary data.</text>
</comment>
<sequence length="144" mass="16048">MHGVPSRPCHQGGGGEGAAPGRQAGPRCLRKHCCDKTLPVPPYLIPSNPSRLAPASATPLDAFLAQGSKARAVKKVPRVICLMYFCDLRKTLGMSRLTSQGVFMRRRREGVLHLAECEYRWLDEIEDLLFSFSERLHLLFLLGF</sequence>
<dbReference type="AlphaFoldDB" id="A0A5B7JGS4"/>
<evidence type="ECO:0000313" key="3">
    <source>
        <dbReference type="Proteomes" id="UP000324222"/>
    </source>
</evidence>
<proteinExistence type="predicted"/>
<feature type="region of interest" description="Disordered" evidence="1">
    <location>
        <begin position="1"/>
        <end position="23"/>
    </location>
</feature>
<protein>
    <submittedName>
        <fullName evidence="2">Uncharacterized protein</fullName>
    </submittedName>
</protein>
<reference evidence="2 3" key="1">
    <citation type="submission" date="2019-05" db="EMBL/GenBank/DDBJ databases">
        <title>Another draft genome of Portunus trituberculatus and its Hox gene families provides insights of decapod evolution.</title>
        <authorList>
            <person name="Jeong J.-H."/>
            <person name="Song I."/>
            <person name="Kim S."/>
            <person name="Choi T."/>
            <person name="Kim D."/>
            <person name="Ryu S."/>
            <person name="Kim W."/>
        </authorList>
    </citation>
    <scope>NUCLEOTIDE SEQUENCE [LARGE SCALE GENOMIC DNA]</scope>
    <source>
        <tissue evidence="2">Muscle</tissue>
    </source>
</reference>
<organism evidence="2 3">
    <name type="scientific">Portunus trituberculatus</name>
    <name type="common">Swimming crab</name>
    <name type="synonym">Neptunus trituberculatus</name>
    <dbReference type="NCBI Taxonomy" id="210409"/>
    <lineage>
        <taxon>Eukaryota</taxon>
        <taxon>Metazoa</taxon>
        <taxon>Ecdysozoa</taxon>
        <taxon>Arthropoda</taxon>
        <taxon>Crustacea</taxon>
        <taxon>Multicrustacea</taxon>
        <taxon>Malacostraca</taxon>
        <taxon>Eumalacostraca</taxon>
        <taxon>Eucarida</taxon>
        <taxon>Decapoda</taxon>
        <taxon>Pleocyemata</taxon>
        <taxon>Brachyura</taxon>
        <taxon>Eubrachyura</taxon>
        <taxon>Portunoidea</taxon>
        <taxon>Portunidae</taxon>
        <taxon>Portuninae</taxon>
        <taxon>Portunus</taxon>
    </lineage>
</organism>